<dbReference type="PANTHER" id="PTHR30032">
    <property type="entry name" value="N-ACETYLMURAMOYL-L-ALANINE AMIDASE-RELATED"/>
    <property type="match status" value="1"/>
</dbReference>
<dbReference type="InterPro" id="IPR007253">
    <property type="entry name" value="Cell_wall-bd_2"/>
</dbReference>
<feature type="region of interest" description="Disordered" evidence="1">
    <location>
        <begin position="325"/>
        <end position="346"/>
    </location>
</feature>
<keyword evidence="3" id="KW-0378">Hydrolase</keyword>
<evidence type="ECO:0000256" key="1">
    <source>
        <dbReference type="SAM" id="MobiDB-lite"/>
    </source>
</evidence>
<feature type="compositionally biased region" description="Acidic residues" evidence="1">
    <location>
        <begin position="326"/>
        <end position="335"/>
    </location>
</feature>
<dbReference type="Pfam" id="PF04122">
    <property type="entry name" value="CW_binding_2"/>
    <property type="match status" value="3"/>
</dbReference>
<comment type="caution">
    <text evidence="3">The sequence shown here is derived from an EMBL/GenBank/DDBJ whole genome shotgun (WGS) entry which is preliminary data.</text>
</comment>
<name>A0AB74QHE6_CLODI</name>
<dbReference type="AlphaFoldDB" id="A0AB74QHE6"/>
<feature type="signal peptide" evidence="2">
    <location>
        <begin position="1"/>
        <end position="26"/>
    </location>
</feature>
<protein>
    <submittedName>
        <fullName evidence="3">Cell surface protein</fullName>
        <ecNumber evidence="3">3.5.1.28</ecNumber>
    </submittedName>
</protein>
<accession>A0AB74QHE6</accession>
<dbReference type="RefSeq" id="WP_077701721.1">
    <property type="nucleotide sequence ID" value="NZ_BITU01000105.1"/>
</dbReference>
<proteinExistence type="predicted"/>
<evidence type="ECO:0000313" key="3">
    <source>
        <dbReference type="EMBL" id="VFD36689.1"/>
    </source>
</evidence>
<reference evidence="3 4" key="1">
    <citation type="submission" date="2019-02" db="EMBL/GenBank/DDBJ databases">
        <authorList>
            <consortium name="Pathogen Informatics"/>
        </authorList>
    </citation>
    <scope>NUCLEOTIDE SEQUENCE [LARGE SCALE GENOMIC DNA]</scope>
    <source>
        <strain evidence="4">clo34</strain>
    </source>
</reference>
<organism evidence="3 4">
    <name type="scientific">Clostridioides difficile</name>
    <name type="common">Peptoclostridium difficile</name>
    <dbReference type="NCBI Taxonomy" id="1496"/>
    <lineage>
        <taxon>Bacteria</taxon>
        <taxon>Bacillati</taxon>
        <taxon>Bacillota</taxon>
        <taxon>Clostridia</taxon>
        <taxon>Peptostreptococcales</taxon>
        <taxon>Peptostreptococcaceae</taxon>
        <taxon>Clostridioides</taxon>
    </lineage>
</organism>
<dbReference type="Gene3D" id="3.40.50.12090">
    <property type="match status" value="2"/>
</dbReference>
<sequence length="346" mass="37985">MKGIKKLTSLGLVGLLFSMSVFHSNAFTLERIQGKNKYETAGLVADKQQYTTAILINADSTMSDGLSASGLAGVNNAPILLTQKNNIPKETLERVERAKKVYIIGGENSIDKSTEGILKDKGKEIKRLQGDDRIKTSYSVAKEINAIKKVNTIMLTNAFKGEVDTMSIAPIAIMKNAPIILTNGSTIPFKFDKTITSYVVGGNKSMTDDLLIKTNSQRLTGVDRYATNRNIIKSFYNRAVEEFYIASGTDLVYPLIASTIVKDKPMVLVNESNNKEILRNASKITVVGDLDESIIKKCLDVKDGKSETKTKKEKIYVEGFGWVEPTDSEGEEGNSDGDFNKIVANM</sequence>
<dbReference type="PANTHER" id="PTHR30032:SF8">
    <property type="entry name" value="GERMINATION-SPECIFIC N-ACETYLMURAMOYL-L-ALANINE AMIDASE"/>
    <property type="match status" value="1"/>
</dbReference>
<dbReference type="InterPro" id="IPR051922">
    <property type="entry name" value="Bact_Sporulation_Assoc"/>
</dbReference>
<keyword evidence="2" id="KW-0732">Signal</keyword>
<dbReference type="Proteomes" id="UP000411588">
    <property type="component" value="Unassembled WGS sequence"/>
</dbReference>
<evidence type="ECO:0000256" key="2">
    <source>
        <dbReference type="SAM" id="SignalP"/>
    </source>
</evidence>
<feature type="chain" id="PRO_5044490890" evidence="2">
    <location>
        <begin position="27"/>
        <end position="346"/>
    </location>
</feature>
<dbReference type="EMBL" id="CAADAN010000030">
    <property type="protein sequence ID" value="VFD36689.1"/>
    <property type="molecule type" value="Genomic_DNA"/>
</dbReference>
<gene>
    <name evidence="3" type="primary">lytC_33</name>
    <name evidence="3" type="ORF">SAMEA1402399_04108</name>
</gene>
<evidence type="ECO:0000313" key="4">
    <source>
        <dbReference type="Proteomes" id="UP000411588"/>
    </source>
</evidence>
<dbReference type="EC" id="3.5.1.28" evidence="3"/>
<dbReference type="GO" id="GO:0008745">
    <property type="term" value="F:N-acetylmuramoyl-L-alanine amidase activity"/>
    <property type="evidence" value="ECO:0007669"/>
    <property type="project" value="UniProtKB-EC"/>
</dbReference>